<name>S4NJ99_9NEOP</name>
<protein>
    <submittedName>
        <fullName evidence="2">Uncharacterized protein</fullName>
    </submittedName>
</protein>
<organism evidence="2">
    <name type="scientific">Pararge aegeria</name>
    <name type="common">speckled wood butterfly</name>
    <dbReference type="NCBI Taxonomy" id="116150"/>
    <lineage>
        <taxon>Eukaryota</taxon>
        <taxon>Metazoa</taxon>
        <taxon>Ecdysozoa</taxon>
        <taxon>Arthropoda</taxon>
        <taxon>Hexapoda</taxon>
        <taxon>Insecta</taxon>
        <taxon>Pterygota</taxon>
        <taxon>Neoptera</taxon>
        <taxon>Endopterygota</taxon>
        <taxon>Lepidoptera</taxon>
        <taxon>Glossata</taxon>
        <taxon>Ditrysia</taxon>
        <taxon>Papilionoidea</taxon>
        <taxon>Nymphalidae</taxon>
        <taxon>Satyrinae</taxon>
        <taxon>Satyrini</taxon>
        <taxon>Parargina</taxon>
        <taxon>Pararge</taxon>
    </lineage>
</organism>
<proteinExistence type="predicted"/>
<reference evidence="2" key="1">
    <citation type="journal article" date="2013" name="BMC Genomics">
        <title>Unscrambling butterfly oogenesis.</title>
        <authorList>
            <person name="Carter J.M."/>
            <person name="Baker S.C."/>
            <person name="Pink R."/>
            <person name="Carter D.R."/>
            <person name="Collins A."/>
            <person name="Tomlin J."/>
            <person name="Gibbs M."/>
            <person name="Breuker C.J."/>
        </authorList>
    </citation>
    <scope>NUCLEOTIDE SEQUENCE</scope>
    <source>
        <tissue evidence="2">Ovary</tissue>
    </source>
</reference>
<feature type="non-terminal residue" evidence="2">
    <location>
        <position position="1"/>
    </location>
</feature>
<feature type="non-terminal residue" evidence="2">
    <location>
        <position position="72"/>
    </location>
</feature>
<feature type="region of interest" description="Disordered" evidence="1">
    <location>
        <begin position="1"/>
        <end position="72"/>
    </location>
</feature>
<evidence type="ECO:0000256" key="1">
    <source>
        <dbReference type="SAM" id="MobiDB-lite"/>
    </source>
</evidence>
<accession>S4NJ99</accession>
<dbReference type="EMBL" id="GAIX01013774">
    <property type="protein sequence ID" value="JAA78786.1"/>
    <property type="molecule type" value="Transcribed_RNA"/>
</dbReference>
<dbReference type="AlphaFoldDB" id="S4NJ99"/>
<reference evidence="2" key="2">
    <citation type="submission" date="2013-05" db="EMBL/GenBank/DDBJ databases">
        <authorList>
            <person name="Carter J.-M."/>
            <person name="Baker S.C."/>
            <person name="Pink R."/>
            <person name="Carter D.R.F."/>
            <person name="Collins A."/>
            <person name="Tomlin J."/>
            <person name="Gibbs M."/>
            <person name="Breuker C.J."/>
        </authorList>
    </citation>
    <scope>NUCLEOTIDE SEQUENCE</scope>
    <source>
        <tissue evidence="2">Ovary</tissue>
    </source>
</reference>
<feature type="compositionally biased region" description="Basic and acidic residues" evidence="1">
    <location>
        <begin position="15"/>
        <end position="24"/>
    </location>
</feature>
<evidence type="ECO:0000313" key="2">
    <source>
        <dbReference type="EMBL" id="JAA78786.1"/>
    </source>
</evidence>
<sequence length="72" mass="8374">DEEGDLSEDDWEELEERRTPDGRSSKTSYELRNPGTSNQEPTLIECKNPCIPEPCYENLPVKKDEEDEEKTE</sequence>
<feature type="compositionally biased region" description="Acidic residues" evidence="1">
    <location>
        <begin position="1"/>
        <end position="14"/>
    </location>
</feature>
<feature type="compositionally biased region" description="Polar residues" evidence="1">
    <location>
        <begin position="25"/>
        <end position="41"/>
    </location>
</feature>